<keyword evidence="5" id="KW-1185">Reference proteome</keyword>
<proteinExistence type="predicted"/>
<dbReference type="RefSeq" id="WP_170836498.1">
    <property type="nucleotide sequence ID" value="NZ_FOIR01000001.1"/>
</dbReference>
<feature type="chain" id="PRO_5011554457" evidence="1">
    <location>
        <begin position="17"/>
        <end position="710"/>
    </location>
</feature>
<dbReference type="GO" id="GO:0016052">
    <property type="term" value="P:carbohydrate catabolic process"/>
    <property type="evidence" value="ECO:0007669"/>
    <property type="project" value="InterPro"/>
</dbReference>
<dbReference type="CDD" id="cd09618">
    <property type="entry name" value="CBM9_like_2"/>
    <property type="match status" value="1"/>
</dbReference>
<dbReference type="EMBL" id="FOIR01000001">
    <property type="protein sequence ID" value="SEV86926.1"/>
    <property type="molecule type" value="Genomic_DNA"/>
</dbReference>
<dbReference type="InterPro" id="IPR045670">
    <property type="entry name" value="DUF5916"/>
</dbReference>
<dbReference type="Pfam" id="PF19313">
    <property type="entry name" value="DUF5916"/>
    <property type="match status" value="1"/>
</dbReference>
<dbReference type="STRING" id="1267423.SAMN05216290_0344"/>
<dbReference type="GO" id="GO:0004553">
    <property type="term" value="F:hydrolase activity, hydrolyzing O-glycosyl compounds"/>
    <property type="evidence" value="ECO:0007669"/>
    <property type="project" value="InterPro"/>
</dbReference>
<evidence type="ECO:0000256" key="1">
    <source>
        <dbReference type="SAM" id="SignalP"/>
    </source>
</evidence>
<gene>
    <name evidence="4" type="ORF">SAMN05216290_0344</name>
</gene>
<dbReference type="SUPFAM" id="SSF49344">
    <property type="entry name" value="CBD9-like"/>
    <property type="match status" value="1"/>
</dbReference>
<dbReference type="Gene3D" id="2.60.40.1190">
    <property type="match status" value="1"/>
</dbReference>
<reference evidence="5" key="1">
    <citation type="submission" date="2016-10" db="EMBL/GenBank/DDBJ databases">
        <authorList>
            <person name="Varghese N."/>
            <person name="Submissions S."/>
        </authorList>
    </citation>
    <scope>NUCLEOTIDE SEQUENCE [LARGE SCALE GENOMIC DNA]</scope>
    <source>
        <strain evidence="5">CGMCC 1.12402</strain>
    </source>
</reference>
<keyword evidence="1" id="KW-0732">Signal</keyword>
<dbReference type="GO" id="GO:0030246">
    <property type="term" value="F:carbohydrate binding"/>
    <property type="evidence" value="ECO:0007669"/>
    <property type="project" value="InterPro"/>
</dbReference>
<dbReference type="Pfam" id="PF06452">
    <property type="entry name" value="CBM9_1"/>
    <property type="match status" value="1"/>
</dbReference>
<dbReference type="Proteomes" id="UP000199437">
    <property type="component" value="Unassembled WGS sequence"/>
</dbReference>
<dbReference type="InterPro" id="IPR010502">
    <property type="entry name" value="Carb-bd_dom_fam9"/>
</dbReference>
<sequence>MLLLGSLLFIANFLHAQVQSARADVAPNIDGVLDDEVWQRSPQLTGYKSFVPDFGVDMPFKTIAYIAHDEDNLYFAFKCFDEPDKIKTSIAARDKIGADDWICINLDSFNSAQSLYGLYVNPSGIQMDTRFAAGKEDVGQDLIWYSAAKIVDDGYIVEARIPFKSIRYSAKDGNVEMGVIFERKISRFSMQGTYPALDPAQGFAFLTQMMPIKYEGVKKSKLVEILPAITYAVNKEQVEGETVRSDDFEPSLTTKVGITSELVWDATINPDFSQVESDVQQVEVNQRFPVNYPERRPFFLEGNENFNFAVTGGFAPVNKVVNTRSIVSPKFATKLAGKIGDKNIISTIYAIDRADRNLPDYAADETADVGVFRYMRSFQQDSYLGMVATNRSRNGGHNTVYGVDGQYRFKQANIVSGHYLNSMTKAGAGADVVNSGTASVKVERSTRNFDGDITLIDIGEDFRSDVGYITRTGISRAAIGLTPKFYPKEGVVKRIDQTVYASITKDKPSGLNESILYYSIGATLPRNTRLSVSADRSSEIYNGQKFRDGSISLSARSQITKRIYFRTSYDWDNGIFYELEEQGYGKRINSNLTLQLSDKFNAEFNHTFASLYSEETDEKYYDIHIVRGKVVYQMNKYLFFRAIGQYNSLSKVWAPNFLASFTYIPGTVLHIGYGTVLEKIRWDGSAYVPSDSYLETNQGFFFKASYLWRW</sequence>
<organism evidence="4 5">
    <name type="scientific">Roseivirga pacifica</name>
    <dbReference type="NCBI Taxonomy" id="1267423"/>
    <lineage>
        <taxon>Bacteria</taxon>
        <taxon>Pseudomonadati</taxon>
        <taxon>Bacteroidota</taxon>
        <taxon>Cytophagia</taxon>
        <taxon>Cytophagales</taxon>
        <taxon>Roseivirgaceae</taxon>
        <taxon>Roseivirga</taxon>
    </lineage>
</organism>
<feature type="domain" description="DUF5916" evidence="3">
    <location>
        <begin position="226"/>
        <end position="307"/>
    </location>
</feature>
<evidence type="ECO:0000259" key="2">
    <source>
        <dbReference type="Pfam" id="PF06452"/>
    </source>
</evidence>
<dbReference type="AlphaFoldDB" id="A0A1I0MGM6"/>
<name>A0A1I0MGM6_9BACT</name>
<accession>A0A1I0MGM6</accession>
<evidence type="ECO:0000259" key="3">
    <source>
        <dbReference type="Pfam" id="PF19313"/>
    </source>
</evidence>
<protein>
    <submittedName>
        <fullName evidence="4">Carbohydrate family 9 binding domain-like</fullName>
    </submittedName>
</protein>
<evidence type="ECO:0000313" key="4">
    <source>
        <dbReference type="EMBL" id="SEV86926.1"/>
    </source>
</evidence>
<feature type="domain" description="Carbohydrate-binding" evidence="2">
    <location>
        <begin position="29"/>
        <end position="174"/>
    </location>
</feature>
<dbReference type="GeneID" id="99985107"/>
<evidence type="ECO:0000313" key="5">
    <source>
        <dbReference type="Proteomes" id="UP000199437"/>
    </source>
</evidence>
<feature type="signal peptide" evidence="1">
    <location>
        <begin position="1"/>
        <end position="16"/>
    </location>
</feature>